<name>A0A3Q7FZ97_SOLLC</name>
<dbReference type="InParanoid" id="A0A3Q7FZ97"/>
<dbReference type="Proteomes" id="UP000004994">
    <property type="component" value="Chromosome 4"/>
</dbReference>
<dbReference type="EnsemblPlants" id="Solyc04g007955.1.1">
    <property type="protein sequence ID" value="Solyc04g007955.1.1"/>
    <property type="gene ID" value="Solyc04g007955.1"/>
</dbReference>
<dbReference type="PANTHER" id="PTHR11439">
    <property type="entry name" value="GAG-POL-RELATED RETROTRANSPOSON"/>
    <property type="match status" value="1"/>
</dbReference>
<dbReference type="PANTHER" id="PTHR11439:SF516">
    <property type="entry name" value="REVERSE TRANSCRIPTASE TY1_COPIA-TYPE DOMAIN-CONTAINING PROTEIN"/>
    <property type="match status" value="1"/>
</dbReference>
<dbReference type="AlphaFoldDB" id="A0A3Q7FZ97"/>
<evidence type="ECO:0000313" key="2">
    <source>
        <dbReference type="EnsemblPlants" id="Solyc04g007955.1.1"/>
    </source>
</evidence>
<feature type="region of interest" description="Disordered" evidence="1">
    <location>
        <begin position="87"/>
        <end position="139"/>
    </location>
</feature>
<dbReference type="Gramene" id="Solyc04g007955.1.1">
    <property type="protein sequence ID" value="Solyc04g007955.1.1"/>
    <property type="gene ID" value="Solyc04g007955.1"/>
</dbReference>
<organism evidence="2">
    <name type="scientific">Solanum lycopersicum</name>
    <name type="common">Tomato</name>
    <name type="synonym">Lycopersicon esculentum</name>
    <dbReference type="NCBI Taxonomy" id="4081"/>
    <lineage>
        <taxon>Eukaryota</taxon>
        <taxon>Viridiplantae</taxon>
        <taxon>Streptophyta</taxon>
        <taxon>Embryophyta</taxon>
        <taxon>Tracheophyta</taxon>
        <taxon>Spermatophyta</taxon>
        <taxon>Magnoliopsida</taxon>
        <taxon>eudicotyledons</taxon>
        <taxon>Gunneridae</taxon>
        <taxon>Pentapetalae</taxon>
        <taxon>asterids</taxon>
        <taxon>lamiids</taxon>
        <taxon>Solanales</taxon>
        <taxon>Solanaceae</taxon>
        <taxon>Solanoideae</taxon>
        <taxon>Solaneae</taxon>
        <taxon>Solanum</taxon>
        <taxon>Solanum subgen. Lycopersicon</taxon>
    </lineage>
</organism>
<accession>A0A3Q7FZ97</accession>
<evidence type="ECO:0000256" key="1">
    <source>
        <dbReference type="SAM" id="MobiDB-lite"/>
    </source>
</evidence>
<keyword evidence="3" id="KW-1185">Reference proteome</keyword>
<evidence type="ECO:0008006" key="4">
    <source>
        <dbReference type="Google" id="ProtNLM"/>
    </source>
</evidence>
<protein>
    <recommendedName>
        <fullName evidence="4">Reverse transcriptase Ty1/copia-type domain-containing protein</fullName>
    </recommendedName>
</protein>
<proteinExistence type="predicted"/>
<reference evidence="2" key="2">
    <citation type="submission" date="2019-01" db="UniProtKB">
        <authorList>
            <consortium name="EnsemblPlants"/>
        </authorList>
    </citation>
    <scope>IDENTIFICATION</scope>
    <source>
        <strain evidence="2">cv. Heinz 1706</strain>
    </source>
</reference>
<reference evidence="2" key="1">
    <citation type="journal article" date="2012" name="Nature">
        <title>The tomato genome sequence provides insights into fleshy fruit evolution.</title>
        <authorList>
            <consortium name="Tomato Genome Consortium"/>
        </authorList>
    </citation>
    <scope>NUCLEOTIDE SEQUENCE [LARGE SCALE GENOMIC DNA]</scope>
    <source>
        <strain evidence="2">cv. Heinz 1706</strain>
    </source>
</reference>
<sequence>MMMPLPSLSKAYSMLTERESQPRITQSVSSEQVESHAMFTARSQSIPKHKNPNVPSYDSSVYCDYCNRTGHTRAVCFQLHGCPPSLEKRKKGSSYGSGRNHNDKRQLHTAHNAVSNDQEEFSSNREESSSNNAYNQSCNGGVNHNDYNRGFSVIQDQYNQILQMLGHTNAKGGTEGSGSHLTVLQMQIWSKIMHLQQITFVMHQRKYALEIISEVGLGAAKPVSTPLDPYVRLTTKEYDDMNGKREENKLLEDAIIYRRLVGKLLYLNVTRPDIAFATQTLSQFLHQPKQSHFNVALRIVRYIKSQAGQGVLLSSKSSKQFKVYCDADWGAYLHTRRSVSGFMVKINQRNRPQYLEAQLKLSIDVWTIQ</sequence>
<evidence type="ECO:0000313" key="3">
    <source>
        <dbReference type="Proteomes" id="UP000004994"/>
    </source>
</evidence>
<dbReference type="STRING" id="4081.A0A3Q7FZ97"/>